<reference evidence="1 2" key="1">
    <citation type="submission" date="2018-03" db="EMBL/GenBank/DDBJ databases">
        <title>Genomic Encyclopedia of Archaeal and Bacterial Type Strains, Phase II (KMG-II): from individual species to whole genera.</title>
        <authorList>
            <person name="Goeker M."/>
        </authorList>
    </citation>
    <scope>NUCLEOTIDE SEQUENCE [LARGE SCALE GENOMIC DNA]</scope>
    <source>
        <strain evidence="1 2">DSM 29328</strain>
    </source>
</reference>
<dbReference type="AlphaFoldDB" id="A0A2T0RIA9"/>
<organism evidence="1 2">
    <name type="scientific">Aliiruegeria haliotis</name>
    <dbReference type="NCBI Taxonomy" id="1280846"/>
    <lineage>
        <taxon>Bacteria</taxon>
        <taxon>Pseudomonadati</taxon>
        <taxon>Pseudomonadota</taxon>
        <taxon>Alphaproteobacteria</taxon>
        <taxon>Rhodobacterales</taxon>
        <taxon>Roseobacteraceae</taxon>
        <taxon>Aliiruegeria</taxon>
    </lineage>
</organism>
<protein>
    <submittedName>
        <fullName evidence="1">HprK-related kinase B</fullName>
    </submittedName>
</protein>
<dbReference type="OrthoDB" id="5443147at2"/>
<dbReference type="Proteomes" id="UP000239480">
    <property type="component" value="Unassembled WGS sequence"/>
</dbReference>
<dbReference type="SUPFAM" id="SSF53795">
    <property type="entry name" value="PEP carboxykinase-like"/>
    <property type="match status" value="1"/>
</dbReference>
<name>A0A2T0RIA9_9RHOB</name>
<evidence type="ECO:0000313" key="1">
    <source>
        <dbReference type="EMBL" id="PRY20946.1"/>
    </source>
</evidence>
<keyword evidence="1" id="KW-0418">Kinase</keyword>
<dbReference type="RefSeq" id="WP_106207341.1">
    <property type="nucleotide sequence ID" value="NZ_PVTD01000011.1"/>
</dbReference>
<evidence type="ECO:0000313" key="2">
    <source>
        <dbReference type="Proteomes" id="UP000239480"/>
    </source>
</evidence>
<proteinExistence type="predicted"/>
<dbReference type="InterPro" id="IPR027597">
    <property type="entry name" value="HprK-rel_B"/>
</dbReference>
<dbReference type="EMBL" id="PVTD01000011">
    <property type="protein sequence ID" value="PRY20946.1"/>
    <property type="molecule type" value="Genomic_DNA"/>
</dbReference>
<keyword evidence="2" id="KW-1185">Reference proteome</keyword>
<sequence length="362" mass="39480">MTPRTVAEILARLDLSPLHTTVPLFLEVGHLRAEIRCNEPLRSELEVYFADVLAAPGTVNTTVEVLDGQQLDPAPRFVDWAREPGKAGRKDAILDLCNARLIHKVRTGVTFLQSADRAIAFGPTAQNPNQVINFVNTQLLNICQRDGWQICHAAAATNGTRTLAIAGLSGGGKSTAVLHMMDRPAVSFVTNDRLLVRAGTPVPEGLGIAKMPRINPGTILHNPRLHPLLSATRRAALDALPSEELWHLEEKYDLPIRRIYGADRIRLSAPLTHIWVLNWARNGDTPTRISPVLLEERPDLLAAIMKSPGPFYQKPDGRFLRDIEQPEPEAYLSALAGVAVSEVTGGIDFDALQHAGAGVFGS</sequence>
<gene>
    <name evidence="1" type="ORF">CLV78_111101</name>
</gene>
<dbReference type="GO" id="GO:0016301">
    <property type="term" value="F:kinase activity"/>
    <property type="evidence" value="ECO:0007669"/>
    <property type="project" value="UniProtKB-KW"/>
</dbReference>
<dbReference type="InterPro" id="IPR027417">
    <property type="entry name" value="P-loop_NTPase"/>
</dbReference>
<accession>A0A2T0RIA9</accession>
<comment type="caution">
    <text evidence="1">The sequence shown here is derived from an EMBL/GenBank/DDBJ whole genome shotgun (WGS) entry which is preliminary data.</text>
</comment>
<keyword evidence="1" id="KW-0808">Transferase</keyword>
<dbReference type="Gene3D" id="3.40.50.300">
    <property type="entry name" value="P-loop containing nucleotide triphosphate hydrolases"/>
    <property type="match status" value="1"/>
</dbReference>
<dbReference type="NCBIfam" id="TIGR04355">
    <property type="entry name" value="HprK_rel_B"/>
    <property type="match status" value="1"/>
</dbReference>